<sequence>MPRRWGRALIAYSTVKPAKATPPLQGRSTLAAITPSPHLKDVRYDIRGHLARRARELEQAGTDILKLNIGNPAHYGFATPEPLRLAVAGHLQDSEGYGHEQGMTEARAAIAEVHRARGSHGVDAEHVFIGNGVSELIDISLRALLRPGDEVLLPSPDYPLWTASTHLNGGKPRYYSCPAERGHLPDPDEIEALIGPATRAIVLINPNNPTGAVYPRALLQQIVEVAARHRLLLLSDEIYDDIRFDDTPMQPLAELCGELPCISFGGLSKVHRACGYRVGWMVLSGAHARTAAYRDALQLLSALRVCPNILAQWAIIPALQGAPTIQALTGPGGRLEATRQAIIEEVRRSDYLQMVSPLGALYAFPSISSQRLPGFDDMAFAVSLLEHEHVLLTPGSSFNLAGSRHLRLTLLPPAGLVATVFERIERALQRCEAEASLRQAVA</sequence>
<dbReference type="InterPro" id="IPR015421">
    <property type="entry name" value="PyrdxlP-dep_Trfase_major"/>
</dbReference>
<dbReference type="InterPro" id="IPR051926">
    <property type="entry name" value="Ala_Aminotransferase"/>
</dbReference>
<evidence type="ECO:0000256" key="4">
    <source>
        <dbReference type="ARBA" id="ARBA00022679"/>
    </source>
</evidence>
<dbReference type="GO" id="GO:0004021">
    <property type="term" value="F:L-alanine:2-oxoglutarate aminotransferase activity"/>
    <property type="evidence" value="ECO:0007669"/>
    <property type="project" value="UniProtKB-EC"/>
</dbReference>
<keyword evidence="3 8" id="KW-0032">Aminotransferase</keyword>
<reference evidence="8" key="1">
    <citation type="submission" date="2012-02" db="EMBL/GenBank/DDBJ databases">
        <title>The complete genome of Frateuria aurantia DSM 6220.</title>
        <authorList>
            <consortium name="US DOE Joint Genome Institute (JGI-PGF)"/>
            <person name="Lucas S."/>
            <person name="Copeland A."/>
            <person name="Lapidus A."/>
            <person name="Glavina del Rio T."/>
            <person name="Dalin E."/>
            <person name="Tice H."/>
            <person name="Bruce D."/>
            <person name="Goodwin L."/>
            <person name="Pitluck S."/>
            <person name="Peters L."/>
            <person name="Ovchinnikova G."/>
            <person name="Teshima H."/>
            <person name="Kyrpides N."/>
            <person name="Mavromatis K."/>
            <person name="Ivanova N."/>
            <person name="Brettin T."/>
            <person name="Detter J.C."/>
            <person name="Han C."/>
            <person name="Larimer F."/>
            <person name="Land M."/>
            <person name="Hauser L."/>
            <person name="Markowitz V."/>
            <person name="Cheng J.-F."/>
            <person name="Hugenholtz P."/>
            <person name="Woyke T."/>
            <person name="Wu D."/>
            <person name="Brambilla E."/>
            <person name="Klenk H.-P."/>
            <person name="Eisen J.A."/>
        </authorList>
    </citation>
    <scope>NUCLEOTIDE SEQUENCE</scope>
    <source>
        <strain evidence="8">DSM 6220</strain>
    </source>
</reference>
<name>H8KZ13_FRAAD</name>
<accession>H8KZ13</accession>
<dbReference type="AlphaFoldDB" id="H8KZ13"/>
<gene>
    <name evidence="8" type="ordered locus">Fraau_2701</name>
</gene>
<comment type="cofactor">
    <cofactor evidence="1">
        <name>pyridoxal 5'-phosphate</name>
        <dbReference type="ChEBI" id="CHEBI:597326"/>
    </cofactor>
</comment>
<dbReference type="Proteomes" id="UP000005234">
    <property type="component" value="Chromosome"/>
</dbReference>
<dbReference type="Pfam" id="PF00155">
    <property type="entry name" value="Aminotran_1_2"/>
    <property type="match status" value="1"/>
</dbReference>
<dbReference type="InterPro" id="IPR004839">
    <property type="entry name" value="Aminotransferase_I/II_large"/>
</dbReference>
<dbReference type="eggNOG" id="COG0436">
    <property type="taxonomic scope" value="Bacteria"/>
</dbReference>
<evidence type="ECO:0000256" key="2">
    <source>
        <dbReference type="ARBA" id="ARBA00007441"/>
    </source>
</evidence>
<keyword evidence="4 8" id="KW-0808">Transferase</keyword>
<dbReference type="PANTHER" id="PTHR43488">
    <property type="entry name" value="GLUTAMATE-PYRUVATE AMINOTRANSFERASE ALAA"/>
    <property type="match status" value="1"/>
</dbReference>
<dbReference type="InterPro" id="IPR015422">
    <property type="entry name" value="PyrdxlP-dep_Trfase_small"/>
</dbReference>
<evidence type="ECO:0000256" key="1">
    <source>
        <dbReference type="ARBA" id="ARBA00001933"/>
    </source>
</evidence>
<dbReference type="EC" id="2.6.1.2" evidence="6"/>
<organism evidence="8 9">
    <name type="scientific">Frateuria aurantia (strain ATCC 33424 / DSM 6220 / KCTC 2777 / LMG 1558 / NBRC 3245 / NCIMB 13370)</name>
    <name type="common">Acetobacter aurantius</name>
    <dbReference type="NCBI Taxonomy" id="767434"/>
    <lineage>
        <taxon>Bacteria</taxon>
        <taxon>Pseudomonadati</taxon>
        <taxon>Pseudomonadota</taxon>
        <taxon>Gammaproteobacteria</taxon>
        <taxon>Lysobacterales</taxon>
        <taxon>Rhodanobacteraceae</taxon>
        <taxon>Frateuria</taxon>
    </lineage>
</organism>
<evidence type="ECO:0000256" key="3">
    <source>
        <dbReference type="ARBA" id="ARBA00022576"/>
    </source>
</evidence>
<protein>
    <recommendedName>
        <fullName evidence="6">alanine transaminase</fullName>
        <ecNumber evidence="6">2.6.1.2</ecNumber>
    </recommendedName>
</protein>
<dbReference type="Gene3D" id="3.40.640.10">
    <property type="entry name" value="Type I PLP-dependent aspartate aminotransferase-like (Major domain)"/>
    <property type="match status" value="1"/>
</dbReference>
<evidence type="ECO:0000313" key="8">
    <source>
        <dbReference type="EMBL" id="AFC87043.1"/>
    </source>
</evidence>
<dbReference type="InterPro" id="IPR015424">
    <property type="entry name" value="PyrdxlP-dep_Trfase"/>
</dbReference>
<dbReference type="HOGENOM" id="CLU_017584_4_2_6"/>
<proteinExistence type="inferred from homology"/>
<dbReference type="PANTHER" id="PTHR43488:SF2">
    <property type="entry name" value="GLUTAMATE-PYRUVATE AMINOTRANSFERASE ALAA"/>
    <property type="match status" value="1"/>
</dbReference>
<dbReference type="CDD" id="cd00609">
    <property type="entry name" value="AAT_like"/>
    <property type="match status" value="1"/>
</dbReference>
<dbReference type="KEGG" id="fau:Fraau_2701"/>
<keyword evidence="9" id="KW-1185">Reference proteome</keyword>
<evidence type="ECO:0000313" key="9">
    <source>
        <dbReference type="Proteomes" id="UP000005234"/>
    </source>
</evidence>
<dbReference type="SUPFAM" id="SSF53383">
    <property type="entry name" value="PLP-dependent transferases"/>
    <property type="match status" value="1"/>
</dbReference>
<evidence type="ECO:0000256" key="6">
    <source>
        <dbReference type="ARBA" id="ARBA00026106"/>
    </source>
</evidence>
<feature type="domain" description="Aminotransferase class I/classII large" evidence="7">
    <location>
        <begin position="63"/>
        <end position="412"/>
    </location>
</feature>
<comment type="similarity">
    <text evidence="2">Belongs to the class-I pyridoxal-phosphate-dependent aminotransferase family.</text>
</comment>
<dbReference type="GO" id="GO:0030170">
    <property type="term" value="F:pyridoxal phosphate binding"/>
    <property type="evidence" value="ECO:0007669"/>
    <property type="project" value="InterPro"/>
</dbReference>
<evidence type="ECO:0000256" key="5">
    <source>
        <dbReference type="ARBA" id="ARBA00022898"/>
    </source>
</evidence>
<keyword evidence="5" id="KW-0663">Pyridoxal phosphate</keyword>
<dbReference type="EMBL" id="CP003350">
    <property type="protein sequence ID" value="AFC87043.1"/>
    <property type="molecule type" value="Genomic_DNA"/>
</dbReference>
<evidence type="ECO:0000259" key="7">
    <source>
        <dbReference type="Pfam" id="PF00155"/>
    </source>
</evidence>
<dbReference type="Gene3D" id="3.90.1150.10">
    <property type="entry name" value="Aspartate Aminotransferase, domain 1"/>
    <property type="match status" value="1"/>
</dbReference>
<dbReference type="STRING" id="767434.Fraau_2701"/>